<dbReference type="OrthoDB" id="10020793at2759"/>
<proteinExistence type="inferred from homology"/>
<name>A0A8X6LLL1_TRICU</name>
<dbReference type="EMBL" id="BMAO01006973">
    <property type="protein sequence ID" value="GFR12862.1"/>
    <property type="molecule type" value="Genomic_DNA"/>
</dbReference>
<comment type="function">
    <text evidence="2">Decapping enzyme for NAD-capped RNAs: specifically hydrolyzes the nicotinamide adenine dinucleotide (NAD) cap from a subset of RNAs by removing the entire NAD moiety from the 5'-end of an NAD-capped RNA.</text>
</comment>
<evidence type="ECO:0000256" key="1">
    <source>
        <dbReference type="ARBA" id="ARBA00006562"/>
    </source>
</evidence>
<dbReference type="EC" id="3.6.1.-" evidence="2"/>
<feature type="domain" description="RAI1-like" evidence="3">
    <location>
        <begin position="24"/>
        <end position="198"/>
    </location>
</feature>
<evidence type="ECO:0000259" key="3">
    <source>
        <dbReference type="Pfam" id="PF08652"/>
    </source>
</evidence>
<dbReference type="GO" id="GO:0003723">
    <property type="term" value="F:RNA binding"/>
    <property type="evidence" value="ECO:0007669"/>
    <property type="project" value="UniProtKB-KW"/>
</dbReference>
<evidence type="ECO:0000313" key="5">
    <source>
        <dbReference type="Proteomes" id="UP000887116"/>
    </source>
</evidence>
<evidence type="ECO:0000256" key="2">
    <source>
        <dbReference type="RuleBase" id="RU367113"/>
    </source>
</evidence>
<keyword evidence="5" id="KW-1185">Reference proteome</keyword>
<dbReference type="GO" id="GO:0034353">
    <property type="term" value="F:mRNA 5'-diphosphatase activity"/>
    <property type="evidence" value="ECO:0007669"/>
    <property type="project" value="TreeGrafter"/>
</dbReference>
<dbReference type="PANTHER" id="PTHR12395:SF9">
    <property type="entry name" value="DECAPPING AND EXORIBONUCLEASE PROTEIN"/>
    <property type="match status" value="1"/>
</dbReference>
<evidence type="ECO:0000313" key="4">
    <source>
        <dbReference type="EMBL" id="GFR12862.1"/>
    </source>
</evidence>
<comment type="similarity">
    <text evidence="1 2">Belongs to the DXO/Dom3Z family.</text>
</comment>
<dbReference type="Pfam" id="PF08652">
    <property type="entry name" value="RAI1"/>
    <property type="match status" value="1"/>
</dbReference>
<comment type="cofactor">
    <cofactor evidence="2">
        <name>a divalent metal cation</name>
        <dbReference type="ChEBI" id="CHEBI:60240"/>
    </cofactor>
</comment>
<organism evidence="4 5">
    <name type="scientific">Trichonephila clavata</name>
    <name type="common">Joro spider</name>
    <name type="synonym">Nephila clavata</name>
    <dbReference type="NCBI Taxonomy" id="2740835"/>
    <lineage>
        <taxon>Eukaryota</taxon>
        <taxon>Metazoa</taxon>
        <taxon>Ecdysozoa</taxon>
        <taxon>Arthropoda</taxon>
        <taxon>Chelicerata</taxon>
        <taxon>Arachnida</taxon>
        <taxon>Araneae</taxon>
        <taxon>Araneomorphae</taxon>
        <taxon>Entelegynae</taxon>
        <taxon>Araneoidea</taxon>
        <taxon>Nephilidae</taxon>
        <taxon>Trichonephila</taxon>
    </lineage>
</organism>
<dbReference type="AlphaFoldDB" id="A0A8X6LLL1"/>
<keyword evidence="2" id="KW-0479">Metal-binding</keyword>
<dbReference type="GO" id="GO:0000956">
    <property type="term" value="P:nuclear-transcribed mRNA catabolic process"/>
    <property type="evidence" value="ECO:0007669"/>
    <property type="project" value="TreeGrafter"/>
</dbReference>
<dbReference type="PANTHER" id="PTHR12395">
    <property type="entry name" value="DOM-3 RELATED"/>
    <property type="match status" value="1"/>
</dbReference>
<dbReference type="GO" id="GO:0000166">
    <property type="term" value="F:nucleotide binding"/>
    <property type="evidence" value="ECO:0007669"/>
    <property type="project" value="UniProtKB-KW"/>
</dbReference>
<gene>
    <name evidence="4" type="primary">dxo</name>
    <name evidence="4" type="ORF">TNCT_468551</name>
</gene>
<dbReference type="GO" id="GO:0004518">
    <property type="term" value="F:nuclease activity"/>
    <property type="evidence" value="ECO:0007669"/>
    <property type="project" value="UniProtKB-KW"/>
</dbReference>
<dbReference type="InterPro" id="IPR039039">
    <property type="entry name" value="RAI1-like_fam"/>
</dbReference>
<protein>
    <recommendedName>
        <fullName evidence="2">Decapping nuclease</fullName>
        <ecNumber evidence="2">3.6.1.-</ecNumber>
    </recommendedName>
</protein>
<keyword evidence="2" id="KW-0547">Nucleotide-binding</keyword>
<dbReference type="GO" id="GO:0110155">
    <property type="term" value="P:NAD-cap decapping"/>
    <property type="evidence" value="ECO:0007669"/>
    <property type="project" value="TreeGrafter"/>
</dbReference>
<keyword evidence="2" id="KW-0378">Hydrolase</keyword>
<comment type="subcellular location">
    <subcellularLocation>
        <location evidence="2">Nucleus</location>
    </subcellularLocation>
</comment>
<dbReference type="GO" id="GO:0005634">
    <property type="term" value="C:nucleus"/>
    <property type="evidence" value="ECO:0007669"/>
    <property type="project" value="UniProtKB-SubCell"/>
</dbReference>
<keyword evidence="2" id="KW-0694">RNA-binding</keyword>
<dbReference type="GO" id="GO:0046872">
    <property type="term" value="F:metal ion binding"/>
    <property type="evidence" value="ECO:0007669"/>
    <property type="project" value="UniProtKB-KW"/>
</dbReference>
<comment type="caution">
    <text evidence="4">The sequence shown here is derived from an EMBL/GenBank/DDBJ whole genome shotgun (WGS) entry which is preliminary data.</text>
</comment>
<dbReference type="Proteomes" id="UP000887116">
    <property type="component" value="Unassembled WGS sequence"/>
</dbReference>
<reference evidence="4" key="1">
    <citation type="submission" date="2020-07" db="EMBL/GenBank/DDBJ databases">
        <title>Multicomponent nature underlies the extraordinary mechanical properties of spider dragline silk.</title>
        <authorList>
            <person name="Kono N."/>
            <person name="Nakamura H."/>
            <person name="Mori M."/>
            <person name="Yoshida Y."/>
            <person name="Ohtoshi R."/>
            <person name="Malay A.D."/>
            <person name="Moran D.A.P."/>
            <person name="Tomita M."/>
            <person name="Numata K."/>
            <person name="Arakawa K."/>
        </authorList>
    </citation>
    <scope>NUCLEOTIDE SEQUENCE</scope>
</reference>
<sequence length="212" mass="24677">MKHKVAIRLSDFGAFYNVDAPNSKPNLSIPVNEKEEYCIVLKGRLNNHTLLYSAEVDGKDPFYRSLDGDPTSTQCYIELKTSRMITSDRQHFNFCRFKLLKWWLQSFLVGIPKVICGFRDDHGIVRNLEIFPVSDMPKEPENQWSPSSILNFTSRFMDYIRTHVIKDDPNVVYKFYWRPGCPITCEELTSSEYQVLPECAKVITVNDKPFYA</sequence>
<keyword evidence="2" id="KW-0539">Nucleus</keyword>
<accession>A0A8X6LLL1</accession>
<keyword evidence="2" id="KW-0540">Nuclease</keyword>
<dbReference type="GO" id="GO:0005829">
    <property type="term" value="C:cytosol"/>
    <property type="evidence" value="ECO:0007669"/>
    <property type="project" value="TreeGrafter"/>
</dbReference>
<dbReference type="InterPro" id="IPR013961">
    <property type="entry name" value="RAI1"/>
</dbReference>